<organism evidence="3">
    <name type="scientific">marine sediment metagenome</name>
    <dbReference type="NCBI Taxonomy" id="412755"/>
    <lineage>
        <taxon>unclassified sequences</taxon>
        <taxon>metagenomes</taxon>
        <taxon>ecological metagenomes</taxon>
    </lineage>
</organism>
<evidence type="ECO:0000256" key="1">
    <source>
        <dbReference type="SAM" id="MobiDB-lite"/>
    </source>
</evidence>
<feature type="transmembrane region" description="Helical" evidence="2">
    <location>
        <begin position="115"/>
        <end position="136"/>
    </location>
</feature>
<keyword evidence="2" id="KW-1133">Transmembrane helix</keyword>
<feature type="transmembrane region" description="Helical" evidence="2">
    <location>
        <begin position="54"/>
        <end position="77"/>
    </location>
</feature>
<reference evidence="3" key="1">
    <citation type="journal article" date="2015" name="Nature">
        <title>Complex archaea that bridge the gap between prokaryotes and eukaryotes.</title>
        <authorList>
            <person name="Spang A."/>
            <person name="Saw J.H."/>
            <person name="Jorgensen S.L."/>
            <person name="Zaremba-Niedzwiedzka K."/>
            <person name="Martijn J."/>
            <person name="Lind A.E."/>
            <person name="van Eijk R."/>
            <person name="Schleper C."/>
            <person name="Guy L."/>
            <person name="Ettema T.J."/>
        </authorList>
    </citation>
    <scope>NUCLEOTIDE SEQUENCE</scope>
</reference>
<keyword evidence="2" id="KW-0812">Transmembrane</keyword>
<keyword evidence="2" id="KW-0472">Membrane</keyword>
<comment type="caution">
    <text evidence="3">The sequence shown here is derived from an EMBL/GenBank/DDBJ whole genome shotgun (WGS) entry which is preliminary data.</text>
</comment>
<dbReference type="AlphaFoldDB" id="A0A0F9KYB6"/>
<feature type="compositionally biased region" description="Low complexity" evidence="1">
    <location>
        <begin position="8"/>
        <end position="17"/>
    </location>
</feature>
<protein>
    <submittedName>
        <fullName evidence="3">Uncharacterized protein</fullName>
    </submittedName>
</protein>
<evidence type="ECO:0000256" key="2">
    <source>
        <dbReference type="SAM" id="Phobius"/>
    </source>
</evidence>
<gene>
    <name evidence="3" type="ORF">LCGC14_1270400</name>
</gene>
<evidence type="ECO:0000313" key="3">
    <source>
        <dbReference type="EMBL" id="KKM87289.1"/>
    </source>
</evidence>
<dbReference type="EMBL" id="LAZR01007122">
    <property type="protein sequence ID" value="KKM87289.1"/>
    <property type="molecule type" value="Genomic_DNA"/>
</dbReference>
<feature type="region of interest" description="Disordered" evidence="1">
    <location>
        <begin position="1"/>
        <end position="23"/>
    </location>
</feature>
<proteinExistence type="predicted"/>
<accession>A0A0F9KYB6</accession>
<name>A0A0F9KYB6_9ZZZZ</name>
<sequence>MTDPVSGATAAPATPVAETDKKIDTEKKSPLFPSIKAVLPNENDKSFYMKIIKVAFAILSVPAAMIYDCLSGIYNWIVKEDTENEEPEPEPTPTSQSVKTRVVEFYNGHQKSLNAGAGIVASLGLAYFTGTPAFLFGV</sequence>